<dbReference type="EMBL" id="CP034456">
    <property type="protein sequence ID" value="QBM86102.1"/>
    <property type="molecule type" value="Genomic_DNA"/>
</dbReference>
<gene>
    <name evidence="1" type="ORF">METSCH_A07370</name>
</gene>
<dbReference type="AlphaFoldDB" id="A0A4P6XFD4"/>
<accession>A0A4P6XFD4</accession>
<evidence type="ECO:0000313" key="1">
    <source>
        <dbReference type="EMBL" id="QBM86102.1"/>
    </source>
</evidence>
<protein>
    <submittedName>
        <fullName evidence="1">Uncharacterized protein</fullName>
    </submittedName>
</protein>
<evidence type="ECO:0000313" key="2">
    <source>
        <dbReference type="Proteomes" id="UP000292447"/>
    </source>
</evidence>
<sequence length="177" mass="21024">MRAWWLEMQRDSEEAQKILAYKTSQIIFSDQCSLKKTILIFKVELIGISNKSLPNYHRNLGDLSVFTSFLGPHCFAHFRFRCSASEKRSWLETHHHSRFFRVPLRFQWHFSRTSFFKAINFFGTTEKNQQIQVLKKPNPDKTKVFACASHPAETVQHKARFFPPRNLTLPLFRQRSF</sequence>
<name>A0A4P6XFD4_9ASCO</name>
<proteinExistence type="predicted"/>
<dbReference type="Proteomes" id="UP000292447">
    <property type="component" value="Chromosome I"/>
</dbReference>
<keyword evidence="2" id="KW-1185">Reference proteome</keyword>
<organism evidence="1 2">
    <name type="scientific">Metschnikowia aff. pulcherrima</name>
    <dbReference type="NCBI Taxonomy" id="2163413"/>
    <lineage>
        <taxon>Eukaryota</taxon>
        <taxon>Fungi</taxon>
        <taxon>Dikarya</taxon>
        <taxon>Ascomycota</taxon>
        <taxon>Saccharomycotina</taxon>
        <taxon>Pichiomycetes</taxon>
        <taxon>Metschnikowiaceae</taxon>
        <taxon>Metschnikowia</taxon>
    </lineage>
</organism>
<reference evidence="2" key="1">
    <citation type="submission" date="2019-03" db="EMBL/GenBank/DDBJ databases">
        <title>Snf2 controls pulcherriminic acid biosynthesis and connects pigmentation and antifungal activity of the yeast Metschnikowia pulcherrima.</title>
        <authorList>
            <person name="Gore-Lloyd D."/>
            <person name="Sumann I."/>
            <person name="Brachmann A.O."/>
            <person name="Schneeberger K."/>
            <person name="Ortiz-Merino R.A."/>
            <person name="Moreno-Beltran M."/>
            <person name="Schlaefli M."/>
            <person name="Kirner P."/>
            <person name="Santos Kron A."/>
            <person name="Wolfe K.H."/>
            <person name="Piel J."/>
            <person name="Ahrens C.H."/>
            <person name="Henk D."/>
            <person name="Freimoser F.M."/>
        </authorList>
    </citation>
    <scope>NUCLEOTIDE SEQUENCE [LARGE SCALE GENOMIC DNA]</scope>
    <source>
        <strain evidence="2">APC 1.2</strain>
    </source>
</reference>